<reference evidence="1" key="1">
    <citation type="submission" date="2021-02" db="EMBL/GenBank/DDBJ databases">
        <title>Thiocyanate and organic carbon inputs drive convergent selection for specific autotrophic Afipia and Thiobacillus strains within complex microbiomes.</title>
        <authorList>
            <person name="Huddy R.J."/>
            <person name="Sachdeva R."/>
            <person name="Kadzinga F."/>
            <person name="Kantor R.S."/>
            <person name="Harrison S.T.L."/>
            <person name="Banfield J.F."/>
        </authorList>
    </citation>
    <scope>NUCLEOTIDE SEQUENCE</scope>
    <source>
        <strain evidence="1">SCN18_10_11_15_R4_P_38_20</strain>
    </source>
</reference>
<evidence type="ECO:0000313" key="2">
    <source>
        <dbReference type="Proteomes" id="UP000664414"/>
    </source>
</evidence>
<accession>A0A8J7PXE3</accession>
<dbReference type="Proteomes" id="UP000664414">
    <property type="component" value="Unassembled WGS sequence"/>
</dbReference>
<comment type="caution">
    <text evidence="1">The sequence shown here is derived from an EMBL/GenBank/DDBJ whole genome shotgun (WGS) entry which is preliminary data.</text>
</comment>
<proteinExistence type="predicted"/>
<sequence>MPKNQDKRAWSIQEIEYLKVGFQMSTRLKIMAKVLKRSETSINKALSRFGIRPYGLKGRIKNNKRIIPCLSVETYQQTIDKHCQELEPSRSFQLEKKQDHVLKDDKPIKEKDKTLLESSLDSPCLNQKTNDINFHNNWIDFESAVNLLQDIGDRVNYSDKEFRRKTIFINGKPFTAQQMLLRLNRLRVQSGLDPVYITNITEF</sequence>
<name>A0A8J7PXE3_9PROT</name>
<dbReference type="EMBL" id="JAFKGL010000025">
    <property type="protein sequence ID" value="MBN9413479.1"/>
    <property type="molecule type" value="Genomic_DNA"/>
</dbReference>
<protein>
    <submittedName>
        <fullName evidence="1">Uncharacterized protein</fullName>
    </submittedName>
</protein>
<gene>
    <name evidence="1" type="ORF">J0H12_06125</name>
</gene>
<dbReference type="AlphaFoldDB" id="A0A8J7PXE3"/>
<evidence type="ECO:0000313" key="1">
    <source>
        <dbReference type="EMBL" id="MBN9413479.1"/>
    </source>
</evidence>
<organism evidence="1 2">
    <name type="scientific">Candidatus Paracaedimonas acanthamoebae</name>
    <dbReference type="NCBI Taxonomy" id="244581"/>
    <lineage>
        <taxon>Bacteria</taxon>
        <taxon>Pseudomonadati</taxon>
        <taxon>Pseudomonadota</taxon>
        <taxon>Alphaproteobacteria</taxon>
        <taxon>Holosporales</taxon>
        <taxon>Caedimonadaceae</taxon>
        <taxon>Candidatus Paracaedimonas</taxon>
    </lineage>
</organism>